<dbReference type="SUPFAM" id="SSF52266">
    <property type="entry name" value="SGNH hydrolase"/>
    <property type="match status" value="1"/>
</dbReference>
<dbReference type="InterPro" id="IPR005181">
    <property type="entry name" value="SASA"/>
</dbReference>
<keyword evidence="1" id="KW-0378">Hydrolase</keyword>
<evidence type="ECO:0000313" key="4">
    <source>
        <dbReference type="Proteomes" id="UP000198728"/>
    </source>
</evidence>
<proteinExistence type="predicted"/>
<dbReference type="RefSeq" id="WP_093360614.1">
    <property type="nucleotide sequence ID" value="NZ_FOLG01000005.1"/>
</dbReference>
<dbReference type="Gene3D" id="3.40.50.1110">
    <property type="entry name" value="SGNH hydrolase"/>
    <property type="match status" value="1"/>
</dbReference>
<evidence type="ECO:0000259" key="2">
    <source>
        <dbReference type="Pfam" id="PF03629"/>
    </source>
</evidence>
<dbReference type="OrthoDB" id="7869753at2"/>
<evidence type="ECO:0000313" key="3">
    <source>
        <dbReference type="EMBL" id="SFC45562.1"/>
    </source>
</evidence>
<evidence type="ECO:0000256" key="1">
    <source>
        <dbReference type="ARBA" id="ARBA00022801"/>
    </source>
</evidence>
<dbReference type="EMBL" id="FOLG01000005">
    <property type="protein sequence ID" value="SFC45562.1"/>
    <property type="molecule type" value="Genomic_DNA"/>
</dbReference>
<reference evidence="3 4" key="1">
    <citation type="submission" date="2016-10" db="EMBL/GenBank/DDBJ databases">
        <authorList>
            <person name="de Groot N.N."/>
        </authorList>
    </citation>
    <scope>NUCLEOTIDE SEQUENCE [LARGE SCALE GENOMIC DNA]</scope>
    <source>
        <strain evidence="3 4">DSM 19548</strain>
    </source>
</reference>
<dbReference type="Proteomes" id="UP000198728">
    <property type="component" value="Unassembled WGS sequence"/>
</dbReference>
<dbReference type="PANTHER" id="PTHR31988">
    <property type="entry name" value="ESTERASE, PUTATIVE (DUF303)-RELATED"/>
    <property type="match status" value="1"/>
</dbReference>
<sequence length="528" mass="54401">MTMINCTPEWSSTTLVAAEGWQVRSGAAYLSTEATGAEDRGVRVEKGQAWPFPAEATVYYRSGTCCMSAGVFPFLPYQAGGRTRGNRTPVTEVFILAGQSNMVGRPAFDGGAGYPEGVLQYDMTGALIPATSPLDHHDEQAGDMGLALQFAIDYAAAHPARQLVLLPAADGGTGFTTGHWGVGESLYASLVSRANTLFAEHPEFRLGGILWHQGESDSTSETAANAYATELLALIEGLRSEISAANETTPFIVGDMVPDLSPTGYAFQDTVRGVLSGIQALAPHSAFVAAADLTDGGDDLHFDAASLRVLGSRYFAAVAAAKAHTEIPTTVSILSTGFAASTVDLSEYTFMVDVGAGGTVAVGVVGRFGNGGEIATSVTVGGVSATLFDYLDNSNSQVRFAIAEGVPAGSVEFVVTCSAVASRLGIHTWTLEGADTSGAVSVIVNGTAASIDAPAAGAVLAIGASVNPASQNIDWSGLAERTEWTNYGYTFGSGAADAEFRSASTGHAVGMTTDGNFLQMALLAVPAI</sequence>
<feature type="domain" description="Sialate O-acetylesterase" evidence="2">
    <location>
        <begin position="91"/>
        <end position="318"/>
    </location>
</feature>
<organism evidence="3 4">
    <name type="scientific">Tropicimonas isoalkanivorans</name>
    <dbReference type="NCBI Taxonomy" id="441112"/>
    <lineage>
        <taxon>Bacteria</taxon>
        <taxon>Pseudomonadati</taxon>
        <taxon>Pseudomonadota</taxon>
        <taxon>Alphaproteobacteria</taxon>
        <taxon>Rhodobacterales</taxon>
        <taxon>Roseobacteraceae</taxon>
        <taxon>Tropicimonas</taxon>
    </lineage>
</organism>
<gene>
    <name evidence="3" type="ORF">SAMN04488094_10541</name>
</gene>
<name>A0A1I1JC46_9RHOB</name>
<dbReference type="AlphaFoldDB" id="A0A1I1JC46"/>
<dbReference type="PANTHER" id="PTHR31988:SF19">
    <property type="entry name" value="9-O-ACETYL-N-ACETYLNEURAMINIC ACID DEACETYLASE-RELATED"/>
    <property type="match status" value="1"/>
</dbReference>
<dbReference type="InterPro" id="IPR036514">
    <property type="entry name" value="SGNH_hydro_sf"/>
</dbReference>
<protein>
    <recommendedName>
        <fullName evidence="2">Sialate O-acetylesterase domain-containing protein</fullName>
    </recommendedName>
</protein>
<dbReference type="GO" id="GO:0016788">
    <property type="term" value="F:hydrolase activity, acting on ester bonds"/>
    <property type="evidence" value="ECO:0007669"/>
    <property type="project" value="UniProtKB-ARBA"/>
</dbReference>
<dbReference type="InterPro" id="IPR052940">
    <property type="entry name" value="Carb_Esterase_6"/>
</dbReference>
<keyword evidence="4" id="KW-1185">Reference proteome</keyword>
<dbReference type="Pfam" id="PF03629">
    <property type="entry name" value="SASA"/>
    <property type="match status" value="1"/>
</dbReference>
<dbReference type="STRING" id="441112.SAMN04488094_10541"/>
<accession>A0A1I1JC46</accession>